<feature type="domain" description="Solute-binding protein family 3/N-terminal" evidence="2">
    <location>
        <begin position="22"/>
        <end position="238"/>
    </location>
</feature>
<evidence type="ECO:0000313" key="3">
    <source>
        <dbReference type="EMBL" id="AMW34772.1"/>
    </source>
</evidence>
<organism evidence="3 4">
    <name type="scientific">Haematospirillum jordaniae</name>
    <dbReference type="NCBI Taxonomy" id="1549855"/>
    <lineage>
        <taxon>Bacteria</taxon>
        <taxon>Pseudomonadati</taxon>
        <taxon>Pseudomonadota</taxon>
        <taxon>Alphaproteobacteria</taxon>
        <taxon>Rhodospirillales</taxon>
        <taxon>Novispirillaceae</taxon>
        <taxon>Haematospirillum</taxon>
    </lineage>
</organism>
<dbReference type="SMART" id="SM00062">
    <property type="entry name" value="PBPb"/>
    <property type="match status" value="1"/>
</dbReference>
<dbReference type="OrthoDB" id="8587856at2"/>
<dbReference type="SUPFAM" id="SSF53850">
    <property type="entry name" value="Periplasmic binding protein-like II"/>
    <property type="match status" value="1"/>
</dbReference>
<dbReference type="GeneID" id="53316665"/>
<feature type="signal peptide" evidence="1">
    <location>
        <begin position="1"/>
        <end position="20"/>
    </location>
</feature>
<dbReference type="Proteomes" id="UP000076066">
    <property type="component" value="Chromosome"/>
</dbReference>
<keyword evidence="4" id="KW-1185">Reference proteome</keyword>
<dbReference type="KEGG" id="hjo:AY555_05790"/>
<evidence type="ECO:0000313" key="4">
    <source>
        <dbReference type="Proteomes" id="UP000076066"/>
    </source>
</evidence>
<accession>A0A143DDG5</accession>
<protein>
    <recommendedName>
        <fullName evidence="2">Solute-binding protein family 3/N-terminal domain-containing protein</fullName>
    </recommendedName>
</protein>
<dbReference type="InterPro" id="IPR001638">
    <property type="entry name" value="Solute-binding_3/MltF_N"/>
</dbReference>
<dbReference type="Gene3D" id="3.40.190.10">
    <property type="entry name" value="Periplasmic binding protein-like II"/>
    <property type="match status" value="2"/>
</dbReference>
<feature type="chain" id="PRO_5044368596" description="Solute-binding protein family 3/N-terminal domain-containing protein" evidence="1">
    <location>
        <begin position="21"/>
        <end position="239"/>
    </location>
</feature>
<keyword evidence="1" id="KW-0732">Signal</keyword>
<evidence type="ECO:0000259" key="2">
    <source>
        <dbReference type="SMART" id="SM00062"/>
    </source>
</evidence>
<gene>
    <name evidence="3" type="ORF">AY555_05790</name>
</gene>
<dbReference type="Pfam" id="PF00497">
    <property type="entry name" value="SBP_bac_3"/>
    <property type="match status" value="1"/>
</dbReference>
<dbReference type="STRING" id="1549855.AY555_05790"/>
<evidence type="ECO:0000256" key="1">
    <source>
        <dbReference type="SAM" id="SignalP"/>
    </source>
</evidence>
<dbReference type="AlphaFoldDB" id="A0A143DDG5"/>
<sequence>MTKRFIPVVLAAFLPLTATAAPLTFNTEDWFPYNYTKNGKVVGSSTELIKLIGKNADVEYEIVLGPWNKSYTEALNLPGKCVYTTAVTDERKPLFKWVYPIDTTRLIIYKLKGKPLTASSLDDLKGKKIGSYTDDAAAEFLKSKGFTVDEAPADNVNPKKLVTGRIDAWITTDTSGLKLAKEAGVEVEEVMVAHEHPLGLACNKSVDDAVIAKMQKALDDLIASGEADKIRQSKFQMQE</sequence>
<dbReference type="PANTHER" id="PTHR38834:SF3">
    <property type="entry name" value="SOLUTE-BINDING PROTEIN FAMILY 3_N-TERMINAL DOMAIN-CONTAINING PROTEIN"/>
    <property type="match status" value="1"/>
</dbReference>
<name>A0A143DDG5_9PROT</name>
<dbReference type="PANTHER" id="PTHR38834">
    <property type="entry name" value="PERIPLASMIC SUBSTRATE BINDING PROTEIN FAMILY 3"/>
    <property type="match status" value="1"/>
</dbReference>
<reference evidence="3 4" key="1">
    <citation type="submission" date="2016-02" db="EMBL/GenBank/DDBJ databases">
        <title>Complete Genome of H5569, the type strain of the newly described species Haematospirillium jordaniae.</title>
        <authorList>
            <person name="Nicholson A.C."/>
            <person name="Humrighouse B.W."/>
            <person name="Loparov V."/>
            <person name="McQuiston J.R."/>
        </authorList>
    </citation>
    <scope>NUCLEOTIDE SEQUENCE [LARGE SCALE GENOMIC DNA]</scope>
    <source>
        <strain evidence="3 4">H5569</strain>
    </source>
</reference>
<proteinExistence type="predicted"/>
<dbReference type="RefSeq" id="WP_066134605.1">
    <property type="nucleotide sequence ID" value="NZ_CP014525.1"/>
</dbReference>
<dbReference type="EMBL" id="CP014525">
    <property type="protein sequence ID" value="AMW34772.1"/>
    <property type="molecule type" value="Genomic_DNA"/>
</dbReference>